<dbReference type="GO" id="GO:0046872">
    <property type="term" value="F:metal ion binding"/>
    <property type="evidence" value="ECO:0007669"/>
    <property type="project" value="UniProtKB-KW"/>
</dbReference>
<dbReference type="FunFam" id="3.40.50.720:FF:000003">
    <property type="entry name" value="S-(hydroxymethyl)glutathione dehydrogenase"/>
    <property type="match status" value="1"/>
</dbReference>
<evidence type="ECO:0000256" key="4">
    <source>
        <dbReference type="ARBA" id="ARBA00022833"/>
    </source>
</evidence>
<evidence type="ECO:0000256" key="5">
    <source>
        <dbReference type="ARBA" id="ARBA00023002"/>
    </source>
</evidence>
<sequence>MRGIVFDGDGLVFTDALEVRPPTSGEVLVRMLASGICHSDLNVVDGSSPRVAPIVLGHEGAAEVIRGAADVTGFAPGDRVVIATITPCRACRACAAGRLSDCPSAFGTGERPFIYDGRATGRYANASTWAEEVVVKASQLFPIGDLAPAGASLLGCAVSTGYGNVRNVAQVQPGDTVAVIGIGGIGANVLQTARLEGASRIIAVDVNPSRRDIALRFGATDVIIADRDDDLVAAVRDLTGGGVDHAFECAGLIPTVEAAIAMTAPGGTAVLIGMPPRGARVSFDIDALFRGRRIVGSLNGACDPARDFPQMIEHAKAGRLNLDDQVTQVFAVADWAQAIAATRSGAVVRSILDFTS</sequence>
<dbReference type="EMBL" id="CAFBOS010000164">
    <property type="protein sequence ID" value="CAB5011553.1"/>
    <property type="molecule type" value="Genomic_DNA"/>
</dbReference>
<dbReference type="EMBL" id="CAFBMH010000004">
    <property type="protein sequence ID" value="CAB4890536.1"/>
    <property type="molecule type" value="Genomic_DNA"/>
</dbReference>
<evidence type="ECO:0000256" key="1">
    <source>
        <dbReference type="ARBA" id="ARBA00001947"/>
    </source>
</evidence>
<evidence type="ECO:0000313" key="8">
    <source>
        <dbReference type="EMBL" id="CAB4832929.1"/>
    </source>
</evidence>
<keyword evidence="5" id="KW-0560">Oxidoreductase</keyword>
<name>A0A6J7F4S0_9ZZZZ</name>
<evidence type="ECO:0000256" key="3">
    <source>
        <dbReference type="ARBA" id="ARBA00022723"/>
    </source>
</evidence>
<dbReference type="EMBL" id="CAEZYR010000018">
    <property type="protein sequence ID" value="CAB4734402.1"/>
    <property type="molecule type" value="Genomic_DNA"/>
</dbReference>
<proteinExistence type="inferred from homology"/>
<dbReference type="Pfam" id="PF08240">
    <property type="entry name" value="ADH_N"/>
    <property type="match status" value="1"/>
</dbReference>
<keyword evidence="4" id="KW-0862">Zinc</keyword>
<dbReference type="Gene3D" id="3.90.180.10">
    <property type="entry name" value="Medium-chain alcohol dehydrogenases, catalytic domain"/>
    <property type="match status" value="1"/>
</dbReference>
<dbReference type="InterPro" id="IPR011032">
    <property type="entry name" value="GroES-like_sf"/>
</dbReference>
<dbReference type="Gene3D" id="3.40.50.720">
    <property type="entry name" value="NAD(P)-binding Rossmann-like Domain"/>
    <property type="match status" value="1"/>
</dbReference>
<dbReference type="Pfam" id="PF00107">
    <property type="entry name" value="ADH_zinc_N"/>
    <property type="match status" value="1"/>
</dbReference>
<evidence type="ECO:0000259" key="6">
    <source>
        <dbReference type="SMART" id="SM00829"/>
    </source>
</evidence>
<dbReference type="InterPro" id="IPR020843">
    <property type="entry name" value="ER"/>
</dbReference>
<evidence type="ECO:0000313" key="7">
    <source>
        <dbReference type="EMBL" id="CAB4734402.1"/>
    </source>
</evidence>
<dbReference type="AlphaFoldDB" id="A0A6J7F4S0"/>
<dbReference type="PANTHER" id="PTHR43350">
    <property type="entry name" value="NAD-DEPENDENT ALCOHOL DEHYDROGENASE"/>
    <property type="match status" value="1"/>
</dbReference>
<dbReference type="EMBL" id="CAFABA010000071">
    <property type="protein sequence ID" value="CAB4832929.1"/>
    <property type="molecule type" value="Genomic_DNA"/>
</dbReference>
<dbReference type="PANTHER" id="PTHR43350:SF17">
    <property type="entry name" value="NAD-DEPENDENT ALCOHOL DEHYDROGENASE"/>
    <property type="match status" value="1"/>
</dbReference>
<comment type="similarity">
    <text evidence="2">Belongs to the zinc-containing alcohol dehydrogenase family.</text>
</comment>
<dbReference type="GO" id="GO:0016491">
    <property type="term" value="F:oxidoreductase activity"/>
    <property type="evidence" value="ECO:0007669"/>
    <property type="project" value="UniProtKB-KW"/>
</dbReference>
<evidence type="ECO:0000256" key="2">
    <source>
        <dbReference type="ARBA" id="ARBA00008072"/>
    </source>
</evidence>
<protein>
    <submittedName>
        <fullName evidence="9">Unannotated protein</fullName>
    </submittedName>
</protein>
<dbReference type="SMART" id="SM00829">
    <property type="entry name" value="PKS_ER"/>
    <property type="match status" value="1"/>
</dbReference>
<evidence type="ECO:0000313" key="10">
    <source>
        <dbReference type="EMBL" id="CAB5011553.1"/>
    </source>
</evidence>
<dbReference type="SUPFAM" id="SSF51735">
    <property type="entry name" value="NAD(P)-binding Rossmann-fold domains"/>
    <property type="match status" value="1"/>
</dbReference>
<accession>A0A6J7F4S0</accession>
<reference evidence="9" key="1">
    <citation type="submission" date="2020-05" db="EMBL/GenBank/DDBJ databases">
        <authorList>
            <person name="Chiriac C."/>
            <person name="Salcher M."/>
            <person name="Ghai R."/>
            <person name="Kavagutti S V."/>
        </authorList>
    </citation>
    <scope>NUCLEOTIDE SEQUENCE</scope>
</reference>
<dbReference type="SUPFAM" id="SSF50129">
    <property type="entry name" value="GroES-like"/>
    <property type="match status" value="1"/>
</dbReference>
<organism evidence="9">
    <name type="scientific">freshwater metagenome</name>
    <dbReference type="NCBI Taxonomy" id="449393"/>
    <lineage>
        <taxon>unclassified sequences</taxon>
        <taxon>metagenomes</taxon>
        <taxon>ecological metagenomes</taxon>
    </lineage>
</organism>
<comment type="cofactor">
    <cofactor evidence="1">
        <name>Zn(2+)</name>
        <dbReference type="ChEBI" id="CHEBI:29105"/>
    </cofactor>
</comment>
<keyword evidence="3" id="KW-0479">Metal-binding</keyword>
<feature type="domain" description="Enoyl reductase (ER)" evidence="6">
    <location>
        <begin position="8"/>
        <end position="348"/>
    </location>
</feature>
<gene>
    <name evidence="7" type="ORF">UFOPK2754_00712</name>
    <name evidence="8" type="ORF">UFOPK3139_01727</name>
    <name evidence="9" type="ORF">UFOPK3543_00225</name>
    <name evidence="10" type="ORF">UFOPK3967_02260</name>
</gene>
<dbReference type="InterPro" id="IPR013154">
    <property type="entry name" value="ADH-like_N"/>
</dbReference>
<dbReference type="InterPro" id="IPR036291">
    <property type="entry name" value="NAD(P)-bd_dom_sf"/>
</dbReference>
<evidence type="ECO:0000313" key="9">
    <source>
        <dbReference type="EMBL" id="CAB4890536.1"/>
    </source>
</evidence>
<dbReference type="InterPro" id="IPR013149">
    <property type="entry name" value="ADH-like_C"/>
</dbReference>